<dbReference type="InterPro" id="IPR001608">
    <property type="entry name" value="Ala_racemase_N"/>
</dbReference>
<evidence type="ECO:0000256" key="3">
    <source>
        <dbReference type="ARBA" id="ARBA00023235"/>
    </source>
</evidence>
<keyword evidence="3" id="KW-0413">Isomerase</keyword>
<evidence type="ECO:0000259" key="4">
    <source>
        <dbReference type="Pfam" id="PF01168"/>
    </source>
</evidence>
<dbReference type="PANTHER" id="PTHR30511">
    <property type="entry name" value="ALANINE RACEMASE"/>
    <property type="match status" value="1"/>
</dbReference>
<dbReference type="GO" id="GO:0005829">
    <property type="term" value="C:cytosol"/>
    <property type="evidence" value="ECO:0007669"/>
    <property type="project" value="TreeGrafter"/>
</dbReference>
<dbReference type="InterPro" id="IPR000821">
    <property type="entry name" value="Ala_racemase"/>
</dbReference>
<sequence>MGVIHIHLSKIKYNAVLLQQMLHHRGIRMIPVTKCMAGDTKVHTMLRGLGFDLLAESRLKHIPTAQTPRKDFMLIKGSLPEEAAQTVQQTRISLQTEMETIRALSEAAIAQGIKHQLLLMVDWKDGREGVLTYEAVSYIKEIKKLAGIDFKGLAFNFMCYRQMPPTEEDLPYMHRFIEAVEKDTGVHLHTISGGNSSMLTLAMYQDLGRINELRVGEAIFRGYETAYNMRLPQLYDNAVTITGRIIEIKPRLDLRTHQSYLQAIVDIGQLDTAADDIIPFDEQLSIVGYTSDVLLLNLGLADYYQVGDDVTFELGYAAIAQSMHSQQLKKQYVEDAGIELLIQGLVDKKKEKFTSCH</sequence>
<dbReference type="Gene3D" id="3.20.20.10">
    <property type="entry name" value="Alanine racemase"/>
    <property type="match status" value="1"/>
</dbReference>
<comment type="cofactor">
    <cofactor evidence="1">
        <name>pyridoxal 5'-phosphate</name>
        <dbReference type="ChEBI" id="CHEBI:597326"/>
    </cofactor>
</comment>
<name>A0A0D6XNE0_9STAP</name>
<dbReference type="Pfam" id="PF01168">
    <property type="entry name" value="Ala_racemase_N"/>
    <property type="match status" value="1"/>
</dbReference>
<evidence type="ECO:0000256" key="1">
    <source>
        <dbReference type="ARBA" id="ARBA00001933"/>
    </source>
</evidence>
<dbReference type="InterPro" id="IPR029066">
    <property type="entry name" value="PLP-binding_barrel"/>
</dbReference>
<dbReference type="OrthoDB" id="504078at2"/>
<keyword evidence="7" id="KW-1185">Reference proteome</keyword>
<dbReference type="STRING" id="569857.TP70_10485"/>
<organism evidence="6 8">
    <name type="scientific">Staphylococcus microti</name>
    <dbReference type="NCBI Taxonomy" id="569857"/>
    <lineage>
        <taxon>Bacteria</taxon>
        <taxon>Bacillati</taxon>
        <taxon>Bacillota</taxon>
        <taxon>Bacilli</taxon>
        <taxon>Bacillales</taxon>
        <taxon>Staphylococcaceae</taxon>
        <taxon>Staphylococcus</taxon>
    </lineage>
</organism>
<dbReference type="Proteomes" id="UP000032366">
    <property type="component" value="Unassembled WGS sequence"/>
</dbReference>
<feature type="domain" description="Alanine racemase N-terminal" evidence="4">
    <location>
        <begin position="6"/>
        <end position="221"/>
    </location>
</feature>
<dbReference type="SUPFAM" id="SSF51419">
    <property type="entry name" value="PLP-binding barrel"/>
    <property type="match status" value="1"/>
</dbReference>
<dbReference type="PANTHER" id="PTHR30511:SF3">
    <property type="entry name" value="LYSINE RACEMASE"/>
    <property type="match status" value="1"/>
</dbReference>
<proteinExistence type="predicted"/>
<protein>
    <submittedName>
        <fullName evidence="5">Alanine racemase</fullName>
    </submittedName>
    <submittedName>
        <fullName evidence="6">Amino acid racemase</fullName>
    </submittedName>
</protein>
<dbReference type="Proteomes" id="UP000254100">
    <property type="component" value="Unassembled WGS sequence"/>
</dbReference>
<keyword evidence="2" id="KW-0663">Pyridoxal phosphate</keyword>
<evidence type="ECO:0000313" key="8">
    <source>
        <dbReference type="Proteomes" id="UP000254100"/>
    </source>
</evidence>
<dbReference type="EMBL" id="UHDT01000001">
    <property type="protein sequence ID" value="SUM58120.1"/>
    <property type="molecule type" value="Genomic_DNA"/>
</dbReference>
<evidence type="ECO:0000313" key="6">
    <source>
        <dbReference type="EMBL" id="SUM58120.1"/>
    </source>
</evidence>
<reference evidence="6 8" key="2">
    <citation type="submission" date="2018-06" db="EMBL/GenBank/DDBJ databases">
        <authorList>
            <consortium name="Pathogen Informatics"/>
            <person name="Doyle S."/>
        </authorList>
    </citation>
    <scope>NUCLEOTIDE SEQUENCE [LARGE SCALE GENOMIC DNA]</scope>
    <source>
        <strain evidence="6 8">NCTC13832</strain>
    </source>
</reference>
<dbReference type="AlphaFoldDB" id="A0A0D6XNE0"/>
<dbReference type="RefSeq" id="WP_044361520.1">
    <property type="nucleotide sequence ID" value="NZ_JXWY01000135.1"/>
</dbReference>
<dbReference type="EMBL" id="JXWY01000135">
    <property type="protein sequence ID" value="KIX89910.1"/>
    <property type="molecule type" value="Genomic_DNA"/>
</dbReference>
<evidence type="ECO:0000313" key="5">
    <source>
        <dbReference type="EMBL" id="KIX89910.1"/>
    </source>
</evidence>
<dbReference type="GO" id="GO:0030170">
    <property type="term" value="F:pyridoxal phosphate binding"/>
    <property type="evidence" value="ECO:0007669"/>
    <property type="project" value="TreeGrafter"/>
</dbReference>
<evidence type="ECO:0000313" key="7">
    <source>
        <dbReference type="Proteomes" id="UP000032366"/>
    </source>
</evidence>
<dbReference type="GO" id="GO:0008784">
    <property type="term" value="F:alanine racemase activity"/>
    <property type="evidence" value="ECO:0007669"/>
    <property type="project" value="TreeGrafter"/>
</dbReference>
<accession>A0A0D6XNE0</accession>
<evidence type="ECO:0000256" key="2">
    <source>
        <dbReference type="ARBA" id="ARBA00022898"/>
    </source>
</evidence>
<gene>
    <name evidence="6" type="ORF">NCTC13832_01867</name>
    <name evidence="5" type="ORF">TP70_10485</name>
</gene>
<reference evidence="5 7" key="1">
    <citation type="submission" date="2015-01" db="EMBL/GenBank/DDBJ databases">
        <authorList>
            <person name="Guo J."/>
        </authorList>
    </citation>
    <scope>NUCLEOTIDE SEQUENCE [LARGE SCALE GENOMIC DNA]</scope>
    <source>
        <strain evidence="5 7">DSM 22147</strain>
    </source>
</reference>